<dbReference type="Gene3D" id="3.30.910.10">
    <property type="entry name" value="DinI-like"/>
    <property type="match status" value="1"/>
</dbReference>
<dbReference type="PANTHER" id="PTHR36572">
    <property type="entry name" value="DNA DAMAGE-INDUCIBLE PROTEIN I-RELATED"/>
    <property type="match status" value="1"/>
</dbReference>
<dbReference type="InterPro" id="IPR036687">
    <property type="entry name" value="DinI-like_sf"/>
</dbReference>
<dbReference type="PANTHER" id="PTHR36572:SF2">
    <property type="entry name" value="DNA DAMAGE-INDUCIBLE PROTEIN I"/>
    <property type="match status" value="1"/>
</dbReference>
<dbReference type="SUPFAM" id="SSF54857">
    <property type="entry name" value="DNA damage-inducible protein DinI"/>
    <property type="match status" value="1"/>
</dbReference>
<dbReference type="Pfam" id="PF06183">
    <property type="entry name" value="DinI"/>
    <property type="match status" value="1"/>
</dbReference>
<keyword evidence="2" id="KW-1185">Reference proteome</keyword>
<proteinExistence type="predicted"/>
<protein>
    <submittedName>
        <fullName evidence="1">DNA-damage-inducible protein I</fullName>
    </submittedName>
</protein>
<dbReference type="EMBL" id="ON470592">
    <property type="protein sequence ID" value="URE76628.1"/>
    <property type="molecule type" value="Genomic_DNA"/>
</dbReference>
<dbReference type="Proteomes" id="UP001156385">
    <property type="component" value="Segment"/>
</dbReference>
<name>A0A9E7IBE9_9CAUD</name>
<organism evidence="1 2">
    <name type="scientific">Escherichia phage vB_EcoM-613R3</name>
    <dbReference type="NCBI Taxonomy" id="2946085"/>
    <lineage>
        <taxon>Viruses</taxon>
        <taxon>Duplodnaviria</taxon>
        <taxon>Heunggongvirae</taxon>
        <taxon>Uroviricota</taxon>
        <taxon>Caudoviricetes</taxon>
        <taxon>Peduoviridae</taxon>
        <taxon>Inibicvirus</taxon>
        <taxon>Inibicvirus 613R3</taxon>
    </lineage>
</organism>
<evidence type="ECO:0000313" key="1">
    <source>
        <dbReference type="EMBL" id="URE76628.1"/>
    </source>
</evidence>
<reference evidence="1" key="1">
    <citation type="submission" date="2022-05" db="EMBL/GenBank/DDBJ databases">
        <authorList>
            <person name="Lopez-Diaz M."/>
            <person name="Bleriot I."/>
            <person name="Pacios O."/>
            <person name="Fernandez-Garcia L."/>
            <person name="Blasco L."/>
            <person name="Ambroa A."/>
            <person name="Ortiz-Cartagena C."/>
            <person name="Woodford N."/>
            <person name="Ellington M.J."/>
            <person name="Tomas M."/>
        </authorList>
    </citation>
    <scope>NUCLEOTIDE SEQUENCE</scope>
</reference>
<dbReference type="InterPro" id="IPR010391">
    <property type="entry name" value="DNA_damage-inducible_DinI-like"/>
</dbReference>
<accession>A0A9E7IBE9</accession>
<dbReference type="GO" id="GO:0009432">
    <property type="term" value="P:SOS response"/>
    <property type="evidence" value="ECO:0007669"/>
    <property type="project" value="TreeGrafter"/>
</dbReference>
<sequence>MRINITLDKEQKLGQQIIDAFQNEITHRVQCVFPATKVNVKKGSMTGVEAIGFDKEADRETLGSILQEIWEDDSWR</sequence>
<evidence type="ECO:0000313" key="2">
    <source>
        <dbReference type="Proteomes" id="UP001156385"/>
    </source>
</evidence>